<evidence type="ECO:0000313" key="3">
    <source>
        <dbReference type="Proteomes" id="UP001161567"/>
    </source>
</evidence>
<name>A0AA42QND3_ACIJO</name>
<proteinExistence type="predicted"/>
<dbReference type="AlphaFoldDB" id="A0AA42QND3"/>
<dbReference type="Proteomes" id="UP001161567">
    <property type="component" value="Unassembled WGS sequence"/>
</dbReference>
<keyword evidence="1" id="KW-1133">Transmembrane helix</keyword>
<dbReference type="RefSeq" id="WP_279735225.1">
    <property type="nucleotide sequence ID" value="NZ_JAOCEJ010000009.1"/>
</dbReference>
<keyword evidence="1" id="KW-0472">Membrane</keyword>
<evidence type="ECO:0000256" key="1">
    <source>
        <dbReference type="SAM" id="Phobius"/>
    </source>
</evidence>
<sequence>MKKIEIEERFCGKDKEEVQEILDMVFNSISRWIIIENKVNDVEYLTSWEHRSNDLVEKDLGELQIDRKAILNALSLYLEKDNLKNKYMDWLFINLLTYAEYIATQAELRKKLLGIDGYIKTLYPSSTEHLISISQYKKASTTNFLIFASMLIFGFVISPVFGSIILLLILLISYLNFNKYRKLDEILFRMNKTYSFINSMDLNWGFVEEIYKENFKENIVWDTQIYKLIEKSK</sequence>
<reference evidence="2" key="1">
    <citation type="submission" date="2022-09" db="EMBL/GenBank/DDBJ databases">
        <title>Intensive care unit water sources are persistently colonized with multi-drug resistant bacteria and are the site of extensive horizontal gene transfer of antibiotic resistance genes.</title>
        <authorList>
            <person name="Diorio-Toth L."/>
        </authorList>
    </citation>
    <scope>NUCLEOTIDE SEQUENCE</scope>
    <source>
        <strain evidence="2">GD03725</strain>
    </source>
</reference>
<keyword evidence="1" id="KW-0812">Transmembrane</keyword>
<protein>
    <submittedName>
        <fullName evidence="2">Uncharacterized protein</fullName>
    </submittedName>
</protein>
<comment type="caution">
    <text evidence="2">The sequence shown here is derived from an EMBL/GenBank/DDBJ whole genome shotgun (WGS) entry which is preliminary data.</text>
</comment>
<feature type="transmembrane region" description="Helical" evidence="1">
    <location>
        <begin position="144"/>
        <end position="172"/>
    </location>
</feature>
<organism evidence="2 3">
    <name type="scientific">Acinetobacter johnsonii</name>
    <dbReference type="NCBI Taxonomy" id="40214"/>
    <lineage>
        <taxon>Bacteria</taxon>
        <taxon>Pseudomonadati</taxon>
        <taxon>Pseudomonadota</taxon>
        <taxon>Gammaproteobacteria</taxon>
        <taxon>Moraxellales</taxon>
        <taxon>Moraxellaceae</taxon>
        <taxon>Acinetobacter</taxon>
    </lineage>
</organism>
<evidence type="ECO:0000313" key="2">
    <source>
        <dbReference type="EMBL" id="MDH1437794.1"/>
    </source>
</evidence>
<accession>A0AA42QND3</accession>
<gene>
    <name evidence="2" type="ORF">N5I27_05085</name>
</gene>
<dbReference type="EMBL" id="JAOCIL010000001">
    <property type="protein sequence ID" value="MDH1437794.1"/>
    <property type="molecule type" value="Genomic_DNA"/>
</dbReference>